<accession>A0ABD0NMB7</accession>
<dbReference type="AlphaFoldDB" id="A0ABD0NMB7"/>
<feature type="region of interest" description="Disordered" evidence="1">
    <location>
        <begin position="40"/>
        <end position="208"/>
    </location>
</feature>
<protein>
    <submittedName>
        <fullName evidence="2">Uncharacterized protein</fullName>
    </submittedName>
</protein>
<feature type="compositionally biased region" description="Polar residues" evidence="1">
    <location>
        <begin position="139"/>
        <end position="167"/>
    </location>
</feature>
<feature type="non-terminal residue" evidence="2">
    <location>
        <position position="208"/>
    </location>
</feature>
<name>A0ABD0NMB7_CIRMR</name>
<feature type="compositionally biased region" description="Basic and acidic residues" evidence="1">
    <location>
        <begin position="61"/>
        <end position="83"/>
    </location>
</feature>
<feature type="non-terminal residue" evidence="2">
    <location>
        <position position="1"/>
    </location>
</feature>
<dbReference type="Proteomes" id="UP001529510">
    <property type="component" value="Unassembled WGS sequence"/>
</dbReference>
<keyword evidence="3" id="KW-1185">Reference proteome</keyword>
<evidence type="ECO:0000256" key="1">
    <source>
        <dbReference type="SAM" id="MobiDB-lite"/>
    </source>
</evidence>
<proteinExistence type="predicted"/>
<evidence type="ECO:0000313" key="2">
    <source>
        <dbReference type="EMBL" id="KAL0163037.1"/>
    </source>
</evidence>
<gene>
    <name evidence="2" type="ORF">M9458_042433</name>
</gene>
<sequence length="208" mass="22306">SLKRRGIIRGDGTLPTGSKRPGLVARGDVFEVDEDTDLVDQNILSKNGGKPSKTFPTDTTGSRDGKPESTSKRLDENITTDKHKPGKPSPKKPADTTIINLDVRVPEKPTGSTVPGREIQLEISSEDRESNLLKEDLGATTQAPVRTTSSEDISKGSGRNIQTSKTPDMSPVTVILTGRHGDLVRGSDGNMYRIQRGPMGPVGPRGEP</sequence>
<comment type="caution">
    <text evidence="2">The sequence shown here is derived from an EMBL/GenBank/DDBJ whole genome shotgun (WGS) entry which is preliminary data.</text>
</comment>
<feature type="region of interest" description="Disordered" evidence="1">
    <location>
        <begin position="1"/>
        <end position="23"/>
    </location>
</feature>
<evidence type="ECO:0000313" key="3">
    <source>
        <dbReference type="Proteomes" id="UP001529510"/>
    </source>
</evidence>
<reference evidence="2 3" key="1">
    <citation type="submission" date="2024-05" db="EMBL/GenBank/DDBJ databases">
        <title>Genome sequencing and assembly of Indian major carp, Cirrhinus mrigala (Hamilton, 1822).</title>
        <authorList>
            <person name="Mohindra V."/>
            <person name="Chowdhury L.M."/>
            <person name="Lal K."/>
            <person name="Jena J.K."/>
        </authorList>
    </citation>
    <scope>NUCLEOTIDE SEQUENCE [LARGE SCALE GENOMIC DNA]</scope>
    <source>
        <strain evidence="2">CM1030</strain>
        <tissue evidence="2">Blood</tissue>
    </source>
</reference>
<organism evidence="2 3">
    <name type="scientific">Cirrhinus mrigala</name>
    <name type="common">Mrigala</name>
    <dbReference type="NCBI Taxonomy" id="683832"/>
    <lineage>
        <taxon>Eukaryota</taxon>
        <taxon>Metazoa</taxon>
        <taxon>Chordata</taxon>
        <taxon>Craniata</taxon>
        <taxon>Vertebrata</taxon>
        <taxon>Euteleostomi</taxon>
        <taxon>Actinopterygii</taxon>
        <taxon>Neopterygii</taxon>
        <taxon>Teleostei</taxon>
        <taxon>Ostariophysi</taxon>
        <taxon>Cypriniformes</taxon>
        <taxon>Cyprinidae</taxon>
        <taxon>Labeoninae</taxon>
        <taxon>Labeonini</taxon>
        <taxon>Cirrhinus</taxon>
    </lineage>
</organism>
<feature type="compositionally biased region" description="Basic and acidic residues" evidence="1">
    <location>
        <begin position="125"/>
        <end position="137"/>
    </location>
</feature>
<dbReference type="EMBL" id="JAMKFB020000021">
    <property type="protein sequence ID" value="KAL0163037.1"/>
    <property type="molecule type" value="Genomic_DNA"/>
</dbReference>